<name>A0A8J5XFW4_DIALT</name>
<comment type="caution">
    <text evidence="4">The sequence shown here is derived from an EMBL/GenBank/DDBJ whole genome shotgun (WGS) entry which is preliminary data.</text>
</comment>
<feature type="domain" description="ABC1 atypical kinase-like" evidence="3">
    <location>
        <begin position="388"/>
        <end position="456"/>
    </location>
</feature>
<accession>A0A8J5XFW4</accession>
<proteinExistence type="predicted"/>
<dbReference type="CDD" id="cd05121">
    <property type="entry name" value="ABC1_ADCK3-like"/>
    <property type="match status" value="1"/>
</dbReference>
<dbReference type="OrthoDB" id="427480at2759"/>
<evidence type="ECO:0000256" key="1">
    <source>
        <dbReference type="SAM" id="MobiDB-lite"/>
    </source>
</evidence>
<feature type="transmembrane region" description="Helical" evidence="2">
    <location>
        <begin position="18"/>
        <end position="36"/>
    </location>
</feature>
<dbReference type="Proteomes" id="UP000751190">
    <property type="component" value="Unassembled WGS sequence"/>
</dbReference>
<keyword evidence="2" id="KW-1133">Transmembrane helix</keyword>
<dbReference type="InterPro" id="IPR011009">
    <property type="entry name" value="Kinase-like_dom_sf"/>
</dbReference>
<sequence>MQGTLAAAGRRRRLWPRVGAAAAGGVAAAAAAAYYFDPSVRRAVTFWARVGPIAGHYLYAQRRYASDPARQRAEYERLHGVYAPASLAVVLELRGLLVKFGQQLSSRPELVPHEYVRAFRSLQSEVPAEPAAAIVALVESELRRPIGELFARFDEQPCGAASIAQAHRARTPDGREVVVKVQLPHAAAHFAADLRGLRALVWLSQPEAMPLFDEFARQYVTELDFARERASLAAMHAALTPRFSSTVAVPAVDDERCSARILTMSFLPGEPLERSVRAALEAAGVDASRAGLRKFLEATDPAADAPVGASGRAPLARESRARAALERLVGMDALLWAYDLALRARALALGVLAACARAAAQLEVIPAARARDAALASARAASAVSVSRASALMRSLFDVYAFEIFEWGFFNSDPHPGNVLVLPDGRLGLIDYGQCKTLPLDVRLALAEVIVAVADGAADARVAAAFRRTGFRSEKDSDAFIAAIARIMLSRVDPALMRGKTRKALFASDRVAHFPPDLTSVWRAVALLRGSALSLRCNISPAERWRAHASALLASHARPGRVHGVELPSAVVGGDMAGDGSADEHPRPGAGAAGVLDGSRRLDR</sequence>
<dbReference type="EMBL" id="JAGTXO010000022">
    <property type="protein sequence ID" value="KAG8462180.1"/>
    <property type="molecule type" value="Genomic_DNA"/>
</dbReference>
<dbReference type="InterPro" id="IPR051130">
    <property type="entry name" value="Mito_struct-func_regulator"/>
</dbReference>
<dbReference type="SUPFAM" id="SSF56112">
    <property type="entry name" value="Protein kinase-like (PK-like)"/>
    <property type="match status" value="1"/>
</dbReference>
<keyword evidence="5" id="KW-1185">Reference proteome</keyword>
<dbReference type="AlphaFoldDB" id="A0A8J5XFW4"/>
<dbReference type="PANTHER" id="PTHR43173:SF34">
    <property type="entry name" value="ABC1 ATYPICAL KINASE-LIKE DOMAIN-CONTAINING PROTEIN"/>
    <property type="match status" value="1"/>
</dbReference>
<evidence type="ECO:0000256" key="2">
    <source>
        <dbReference type="SAM" id="Phobius"/>
    </source>
</evidence>
<keyword evidence="2" id="KW-0812">Transmembrane</keyword>
<evidence type="ECO:0000259" key="3">
    <source>
        <dbReference type="Pfam" id="PF03109"/>
    </source>
</evidence>
<keyword evidence="2" id="KW-0472">Membrane</keyword>
<reference evidence="4" key="1">
    <citation type="submission" date="2021-05" db="EMBL/GenBank/DDBJ databases">
        <title>The genome of the haptophyte Pavlova lutheri (Diacronema luteri, Pavlovales) - a model for lipid biosynthesis in eukaryotic algae.</title>
        <authorList>
            <person name="Hulatt C.J."/>
            <person name="Posewitz M.C."/>
        </authorList>
    </citation>
    <scope>NUCLEOTIDE SEQUENCE</scope>
    <source>
        <strain evidence="4">NIVA-4/92</strain>
    </source>
</reference>
<dbReference type="PANTHER" id="PTHR43173">
    <property type="entry name" value="ABC1 FAMILY PROTEIN"/>
    <property type="match status" value="1"/>
</dbReference>
<dbReference type="Pfam" id="PF03109">
    <property type="entry name" value="ABC1"/>
    <property type="match status" value="2"/>
</dbReference>
<gene>
    <name evidence="4" type="ORF">KFE25_011630</name>
</gene>
<dbReference type="InterPro" id="IPR004147">
    <property type="entry name" value="ABC1_dom"/>
</dbReference>
<organism evidence="4 5">
    <name type="scientific">Diacronema lutheri</name>
    <name type="common">Unicellular marine alga</name>
    <name type="synonym">Monochrysis lutheri</name>
    <dbReference type="NCBI Taxonomy" id="2081491"/>
    <lineage>
        <taxon>Eukaryota</taxon>
        <taxon>Haptista</taxon>
        <taxon>Haptophyta</taxon>
        <taxon>Pavlovophyceae</taxon>
        <taxon>Pavlovales</taxon>
        <taxon>Pavlovaceae</taxon>
        <taxon>Diacronema</taxon>
    </lineage>
</organism>
<feature type="domain" description="ABC1 atypical kinase-like" evidence="3">
    <location>
        <begin position="122"/>
        <end position="275"/>
    </location>
</feature>
<feature type="region of interest" description="Disordered" evidence="1">
    <location>
        <begin position="573"/>
        <end position="604"/>
    </location>
</feature>
<evidence type="ECO:0000313" key="5">
    <source>
        <dbReference type="Proteomes" id="UP000751190"/>
    </source>
</evidence>
<protein>
    <recommendedName>
        <fullName evidence="3">ABC1 atypical kinase-like domain-containing protein</fullName>
    </recommendedName>
</protein>
<dbReference type="OMA" id="NPVCAYK"/>
<evidence type="ECO:0000313" key="4">
    <source>
        <dbReference type="EMBL" id="KAG8462180.1"/>
    </source>
</evidence>